<dbReference type="SUPFAM" id="SSF52266">
    <property type="entry name" value="SGNH hydrolase"/>
    <property type="match status" value="1"/>
</dbReference>
<dbReference type="CDD" id="cd00229">
    <property type="entry name" value="SGNH_hydrolase"/>
    <property type="match status" value="1"/>
</dbReference>
<dbReference type="InterPro" id="IPR051532">
    <property type="entry name" value="Ester_Hydrolysis_Enzymes"/>
</dbReference>
<reference evidence="2 3" key="1">
    <citation type="submission" date="2019-08" db="EMBL/GenBank/DDBJ databases">
        <title>In-depth cultivation of the pig gut microbiome towards novel bacterial diversity and tailored functional studies.</title>
        <authorList>
            <person name="Wylensek D."/>
            <person name="Hitch T.C.A."/>
            <person name="Clavel T."/>
        </authorList>
    </citation>
    <scope>NUCLEOTIDE SEQUENCE [LARGE SCALE GENOMIC DNA]</scope>
    <source>
        <strain evidence="2 3">LKV-178-WT-2A</strain>
    </source>
</reference>
<dbReference type="InterPro" id="IPR013830">
    <property type="entry name" value="SGNH_hydro"/>
</dbReference>
<dbReference type="PANTHER" id="PTHR30383">
    <property type="entry name" value="THIOESTERASE 1/PROTEASE 1/LYSOPHOSPHOLIPASE L1"/>
    <property type="match status" value="1"/>
</dbReference>
<dbReference type="GO" id="GO:0004622">
    <property type="term" value="F:phosphatidylcholine lysophospholipase activity"/>
    <property type="evidence" value="ECO:0007669"/>
    <property type="project" value="TreeGrafter"/>
</dbReference>
<dbReference type="Proteomes" id="UP000438914">
    <property type="component" value="Unassembled WGS sequence"/>
</dbReference>
<feature type="domain" description="SGNH hydrolase-type esterase" evidence="1">
    <location>
        <begin position="35"/>
        <end position="249"/>
    </location>
</feature>
<dbReference type="PANTHER" id="PTHR30383:SF5">
    <property type="entry name" value="SGNH HYDROLASE-TYPE ESTERASE DOMAIN-CONTAINING PROTEIN"/>
    <property type="match status" value="1"/>
</dbReference>
<protein>
    <submittedName>
        <fullName evidence="2">SGNH/GDSL hydrolase family protein</fullName>
    </submittedName>
</protein>
<evidence type="ECO:0000259" key="1">
    <source>
        <dbReference type="Pfam" id="PF13472"/>
    </source>
</evidence>
<gene>
    <name evidence="2" type="ORF">FYJ73_00015</name>
</gene>
<organism evidence="2 3">
    <name type="scientific">Hallella mizrahii</name>
    <dbReference type="NCBI Taxonomy" id="2606637"/>
    <lineage>
        <taxon>Bacteria</taxon>
        <taxon>Pseudomonadati</taxon>
        <taxon>Bacteroidota</taxon>
        <taxon>Bacteroidia</taxon>
        <taxon>Bacteroidales</taxon>
        <taxon>Prevotellaceae</taxon>
        <taxon>Hallella</taxon>
    </lineage>
</organism>
<dbReference type="Pfam" id="PF13472">
    <property type="entry name" value="Lipase_GDSL_2"/>
    <property type="match status" value="1"/>
</dbReference>
<keyword evidence="2" id="KW-0378">Hydrolase</keyword>
<evidence type="ECO:0000313" key="2">
    <source>
        <dbReference type="EMBL" id="MST83084.1"/>
    </source>
</evidence>
<sequence>MLTTQAQQRSLTPPTLTPLTSLKGIHPWWGARVAFFGDSLTDPRNNGSKKKYWNYLQEMIGITPYIYGVSGRQWNDIPRQAQALLSDHGRDFDAIVILMGTNDYNHGVKIGQWYDEKDTTVYAAVGQPKTLVKRRYRTMSYDAQTYRGRINIAMKMLKDSFTTKQIVLLTPIHRAIFDPNDKNVQPDERIHNSCGEYIDAYVSSVKEAGNVWSIPVIDLNAVSGLYPLINGTTYYHNPHDLLHPNDDGHIRLAKTLVWQLLSLPVL</sequence>
<keyword evidence="3" id="KW-1185">Reference proteome</keyword>
<dbReference type="AlphaFoldDB" id="A0A7K0KAZ7"/>
<proteinExistence type="predicted"/>
<name>A0A7K0KAZ7_9BACT</name>
<dbReference type="EMBL" id="VUNG01000001">
    <property type="protein sequence ID" value="MST83084.1"/>
    <property type="molecule type" value="Genomic_DNA"/>
</dbReference>
<dbReference type="Gene3D" id="3.40.50.1110">
    <property type="entry name" value="SGNH hydrolase"/>
    <property type="match status" value="1"/>
</dbReference>
<dbReference type="InterPro" id="IPR036514">
    <property type="entry name" value="SGNH_hydro_sf"/>
</dbReference>
<accession>A0A7K0KAZ7</accession>
<evidence type="ECO:0000313" key="3">
    <source>
        <dbReference type="Proteomes" id="UP000438914"/>
    </source>
</evidence>
<comment type="caution">
    <text evidence="2">The sequence shown here is derived from an EMBL/GenBank/DDBJ whole genome shotgun (WGS) entry which is preliminary data.</text>
</comment>